<dbReference type="InterPro" id="IPR011042">
    <property type="entry name" value="6-blade_b-propeller_TolB-like"/>
</dbReference>
<name>A0A239MJX5_9BACT</name>
<evidence type="ECO:0000313" key="2">
    <source>
        <dbReference type="EMBL" id="SNT42382.1"/>
    </source>
</evidence>
<dbReference type="EMBL" id="FZOU01000013">
    <property type="protein sequence ID" value="SNT42382.1"/>
    <property type="molecule type" value="Genomic_DNA"/>
</dbReference>
<sequence>MDSYRKITRRILPCAALASVSLFPTGCGVGTAASSSSASTAIDGLQLQGGVHGGQQPISGGVIQLYEVGATGYSNAAKPLIAAKVTTASDGSFNITGDYTCDTGGYVYITASGGDAGAGANSAIALMAALGPCSSLSSKTYININEVTTVAAAYALAQFGRSTSFGTTLAAKAGSPASGSIAAVAPADNFATSATNLQGIANAMATAQVLASIGAGTSPGNNTNGSAAVEYWQVNTIADILAACVNSTGPTSTACAALFTNTAAINSSAPADTLQAALSLALSPALSSTAVTNLYQLITATAPFQPVADSTTGAVTDFTIGLTYTPVNPSTSAKVLSVPNQIVFDGVGNAWITNIGTGFPVAELDPTGNPVQAGSTANVYTVTGYNVGSTATSITGGASASIPYGIAIDTIGNAWVADKGGNAIFEIAGSGGIAGGANGGASTAVGYNLQTAGALAASAPTVLAIDGSNNIWFTLNGSTTTSGACGAYAAVSNHVLGEFAAGAYGTFVQGGYGGSNAYGIALDTGTLDTTTSSGTTSTIPGSSFVWTTAVSSGGVLDTSSHYGALGHYYTTTSGTTIKPGCSTPLSFISSTTAAQSTKIANNTVGGDTIYPFGNPFSIAFDHAGAAWVVNSNYNDSAASELYSVSKVTPGYGTAFTAAQASANFTFTNYNLSANVPTFGAEYLAIDGAGQVWLPGSYPSIVALSNTATLLSPATGFYGSVYTNGSTSNHRFSLASSNRGVGVDLAGNVWIANGSTSSGTVTVLVGAGVPVVSPLSVAVKNNTVGTMP</sequence>
<dbReference type="AlphaFoldDB" id="A0A239MJX5"/>
<keyword evidence="1" id="KW-0732">Signal</keyword>
<dbReference type="Gene3D" id="2.120.10.30">
    <property type="entry name" value="TolB, C-terminal domain"/>
    <property type="match status" value="1"/>
</dbReference>
<dbReference type="RefSeq" id="WP_089410375.1">
    <property type="nucleotide sequence ID" value="NZ_FZOU01000013.1"/>
</dbReference>
<evidence type="ECO:0000313" key="3">
    <source>
        <dbReference type="Proteomes" id="UP000198356"/>
    </source>
</evidence>
<gene>
    <name evidence="2" type="ORF">SAMN05421770_11351</name>
</gene>
<evidence type="ECO:0000256" key="1">
    <source>
        <dbReference type="SAM" id="SignalP"/>
    </source>
</evidence>
<protein>
    <recommendedName>
        <fullName evidence="4">NHL repeat-containing protein</fullName>
    </recommendedName>
</protein>
<dbReference type="SUPFAM" id="SSF63825">
    <property type="entry name" value="YWTD domain"/>
    <property type="match status" value="1"/>
</dbReference>
<evidence type="ECO:0008006" key="4">
    <source>
        <dbReference type="Google" id="ProtNLM"/>
    </source>
</evidence>
<proteinExistence type="predicted"/>
<accession>A0A239MJX5</accession>
<keyword evidence="3" id="KW-1185">Reference proteome</keyword>
<feature type="signal peptide" evidence="1">
    <location>
        <begin position="1"/>
        <end position="26"/>
    </location>
</feature>
<dbReference type="Proteomes" id="UP000198356">
    <property type="component" value="Unassembled WGS sequence"/>
</dbReference>
<dbReference type="OrthoDB" id="111726at2"/>
<reference evidence="2 3" key="1">
    <citation type="submission" date="2017-06" db="EMBL/GenBank/DDBJ databases">
        <authorList>
            <person name="Kim H.J."/>
            <person name="Triplett B.A."/>
        </authorList>
    </citation>
    <scope>NUCLEOTIDE SEQUENCE [LARGE SCALE GENOMIC DNA]</scope>
    <source>
        <strain evidence="2 3">DSM 18704</strain>
    </source>
</reference>
<organism evidence="2 3">
    <name type="scientific">Granulicella rosea</name>
    <dbReference type="NCBI Taxonomy" id="474952"/>
    <lineage>
        <taxon>Bacteria</taxon>
        <taxon>Pseudomonadati</taxon>
        <taxon>Acidobacteriota</taxon>
        <taxon>Terriglobia</taxon>
        <taxon>Terriglobales</taxon>
        <taxon>Acidobacteriaceae</taxon>
        <taxon>Granulicella</taxon>
    </lineage>
</organism>
<feature type="chain" id="PRO_5013031864" description="NHL repeat-containing protein" evidence="1">
    <location>
        <begin position="27"/>
        <end position="787"/>
    </location>
</feature>